<name>A0A439DS72_9MYCO</name>
<dbReference type="AlphaFoldDB" id="A0A439DS72"/>
<dbReference type="Proteomes" id="UP000287177">
    <property type="component" value="Unassembled WGS sequence"/>
</dbReference>
<evidence type="ECO:0000313" key="2">
    <source>
        <dbReference type="Proteomes" id="UP000287177"/>
    </source>
</evidence>
<evidence type="ECO:0000313" key="1">
    <source>
        <dbReference type="EMBL" id="RWA19107.1"/>
    </source>
</evidence>
<comment type="caution">
    <text evidence="1">The sequence shown here is derived from an EMBL/GenBank/DDBJ whole genome shotgun (WGS) entry which is preliminary data.</text>
</comment>
<accession>A0A439DS72</accession>
<dbReference type="Gene3D" id="3.40.50.300">
    <property type="entry name" value="P-loop containing nucleotide triphosphate hydrolases"/>
    <property type="match status" value="1"/>
</dbReference>
<dbReference type="SUPFAM" id="SSF52540">
    <property type="entry name" value="P-loop containing nucleoside triphosphate hydrolases"/>
    <property type="match status" value="1"/>
</dbReference>
<protein>
    <recommendedName>
        <fullName evidence="3">Sulfotransferase family protein</fullName>
    </recommendedName>
</protein>
<evidence type="ECO:0008006" key="3">
    <source>
        <dbReference type="Google" id="ProtNLM"/>
    </source>
</evidence>
<sequence>MSLPLPGEGSLDAGARASAIAKIRAYLTTLPAAPLVVMKEPKTTALTDLWFEAARQAGFDTAVVIAVRHPAEVIASIGKRAGRQLYVKSSPELVSASWLRYTLLAERGSRDIPRVFVEYSNLLESWRREVKRISTTLGVDLDIQDEDVVDEFLTSDLRHHRNRGPVAEPFGTDWVSVVYDALSAASRDQPWDQAELDRVFEEYRVCERGFRTVFTEVQRYHNLTRLMPLPLVKLGLSALALAHRRRETWA</sequence>
<gene>
    <name evidence="1" type="ORF">MELE44368_22495</name>
</gene>
<dbReference type="EMBL" id="ATDN01000021">
    <property type="protein sequence ID" value="RWA19107.1"/>
    <property type="molecule type" value="Genomic_DNA"/>
</dbReference>
<dbReference type="InterPro" id="IPR027417">
    <property type="entry name" value="P-loop_NTPase"/>
</dbReference>
<keyword evidence="2" id="KW-1185">Reference proteome</keyword>
<organism evidence="1 2">
    <name type="scientific">Mycolicibacterium elephantis DSM 44368</name>
    <dbReference type="NCBI Taxonomy" id="1335622"/>
    <lineage>
        <taxon>Bacteria</taxon>
        <taxon>Bacillati</taxon>
        <taxon>Actinomycetota</taxon>
        <taxon>Actinomycetes</taxon>
        <taxon>Mycobacteriales</taxon>
        <taxon>Mycobacteriaceae</taxon>
        <taxon>Mycolicibacterium</taxon>
    </lineage>
</organism>
<reference evidence="1 2" key="1">
    <citation type="submission" date="2013-06" db="EMBL/GenBank/DDBJ databases">
        <title>The draft sequence of the Mycobacterium elephantis genome.</title>
        <authorList>
            <person name="Pettersson F.B."/>
            <person name="Das S."/>
            <person name="Dasgupta S."/>
            <person name="Bhattacharya A."/>
            <person name="Kirsebom L.A."/>
        </authorList>
    </citation>
    <scope>NUCLEOTIDE SEQUENCE [LARGE SCALE GENOMIC DNA]</scope>
    <source>
        <strain evidence="1 2">DSM 44368</strain>
    </source>
</reference>
<proteinExistence type="predicted"/>